<reference evidence="2 3" key="1">
    <citation type="journal article" date="2019" name="Emerg. Microbes Infect.">
        <title>Comprehensive subspecies identification of 175 nontuberculous mycobacteria species based on 7547 genomic profiles.</title>
        <authorList>
            <person name="Matsumoto Y."/>
            <person name="Kinjo T."/>
            <person name="Motooka D."/>
            <person name="Nabeya D."/>
            <person name="Jung N."/>
            <person name="Uechi K."/>
            <person name="Horii T."/>
            <person name="Iida T."/>
            <person name="Fujita J."/>
            <person name="Nakamura S."/>
        </authorList>
    </citation>
    <scope>NUCLEOTIDE SEQUENCE [LARGE SCALE GENOMIC DNA]</scope>
    <source>
        <strain evidence="2 3">JCM 30396</strain>
    </source>
</reference>
<dbReference type="Pfam" id="PF13649">
    <property type="entry name" value="Methyltransf_25"/>
    <property type="match status" value="1"/>
</dbReference>
<dbReference type="CDD" id="cd02440">
    <property type="entry name" value="AdoMet_MTases"/>
    <property type="match status" value="1"/>
</dbReference>
<dbReference type="EMBL" id="AP022596">
    <property type="protein sequence ID" value="BBY62533.1"/>
    <property type="molecule type" value="Genomic_DNA"/>
</dbReference>
<name>A0A7I7T0U7_9MYCO</name>
<sequence>MPRGGRDAGWLDRRLQTDVLEYTDRDDVPDELKQRVITGLDAIGARSGQHEQHARLALAEVGDTPNPRILEIGAGHGRLSEQILKLHPTATVTVSDVDAKSVSNIAAGPLGSHPRARSQVIDATAIDAADGSYDLVVFALAFHHLPPGTAQRAIAEATRVATRFLVIDLERRSPLQMVFAPLVMAPTALAFMPRTSVWPVMHDGFISGLRAYSRSAFVALGQAADPDMQIEFRQPPQGTRATLRPLTIVYSRPAGRNTAAAQSISNGHES</sequence>
<keyword evidence="3" id="KW-1185">Reference proteome</keyword>
<dbReference type="KEGG" id="mhev:MHEL_07760"/>
<evidence type="ECO:0000313" key="2">
    <source>
        <dbReference type="EMBL" id="BBY62533.1"/>
    </source>
</evidence>
<dbReference type="Gene3D" id="3.40.50.150">
    <property type="entry name" value="Vaccinia Virus protein VP39"/>
    <property type="match status" value="1"/>
</dbReference>
<dbReference type="Proteomes" id="UP000467148">
    <property type="component" value="Chromosome"/>
</dbReference>
<dbReference type="SUPFAM" id="SSF53335">
    <property type="entry name" value="S-adenosyl-L-methionine-dependent methyltransferases"/>
    <property type="match status" value="1"/>
</dbReference>
<dbReference type="InterPro" id="IPR029063">
    <property type="entry name" value="SAM-dependent_MTases_sf"/>
</dbReference>
<protein>
    <recommendedName>
        <fullName evidence="1">Methyltransferase domain-containing protein</fullName>
    </recommendedName>
</protein>
<evidence type="ECO:0000313" key="3">
    <source>
        <dbReference type="Proteomes" id="UP000467148"/>
    </source>
</evidence>
<dbReference type="AlphaFoldDB" id="A0A7I7T0U7"/>
<gene>
    <name evidence="2" type="ORF">MHEL_07760</name>
</gene>
<proteinExistence type="predicted"/>
<accession>A0A7I7T0U7</accession>
<organism evidence="2 3">
    <name type="scientific">Mycolicibacterium helvum</name>
    <dbReference type="NCBI Taxonomy" id="1534349"/>
    <lineage>
        <taxon>Bacteria</taxon>
        <taxon>Bacillati</taxon>
        <taxon>Actinomycetota</taxon>
        <taxon>Actinomycetes</taxon>
        <taxon>Mycobacteriales</taxon>
        <taxon>Mycobacteriaceae</taxon>
        <taxon>Mycolicibacterium</taxon>
    </lineage>
</organism>
<dbReference type="InterPro" id="IPR041698">
    <property type="entry name" value="Methyltransf_25"/>
</dbReference>
<evidence type="ECO:0000259" key="1">
    <source>
        <dbReference type="Pfam" id="PF13649"/>
    </source>
</evidence>
<feature type="domain" description="Methyltransferase" evidence="1">
    <location>
        <begin position="69"/>
        <end position="160"/>
    </location>
</feature>